<dbReference type="GO" id="GO:0006508">
    <property type="term" value="P:proteolysis"/>
    <property type="evidence" value="ECO:0007669"/>
    <property type="project" value="InterPro"/>
</dbReference>
<gene>
    <name evidence="4" type="ORF">AWL63_05155</name>
</gene>
<proteinExistence type="predicted"/>
<feature type="chain" id="PRO_5008556134" evidence="2">
    <location>
        <begin position="21"/>
        <end position="661"/>
    </location>
</feature>
<reference evidence="4 5" key="1">
    <citation type="submission" date="2016-01" db="EMBL/GenBank/DDBJ databases">
        <title>Complete genome and mega plasmid sequence of Sphingomonas panacis DCY99 elicits systemic resistance in rice to Xanthomonas oryzae.</title>
        <authorList>
            <person name="Kim Y.J."/>
            <person name="Yang D.C."/>
            <person name="Sing P."/>
        </authorList>
    </citation>
    <scope>NUCLEOTIDE SEQUENCE [LARGE SCALE GENOMIC DNA]</scope>
    <source>
        <strain evidence="4 5">DCY99</strain>
    </source>
</reference>
<feature type="domain" description="Peptidase S9 prolyl oligopeptidase catalytic" evidence="3">
    <location>
        <begin position="450"/>
        <end position="654"/>
    </location>
</feature>
<evidence type="ECO:0000259" key="3">
    <source>
        <dbReference type="Pfam" id="PF00326"/>
    </source>
</evidence>
<dbReference type="Gene3D" id="2.120.10.60">
    <property type="entry name" value="Tricorn protease N-terminal domain"/>
    <property type="match status" value="1"/>
</dbReference>
<keyword evidence="1" id="KW-0378">Hydrolase</keyword>
<evidence type="ECO:0000313" key="4">
    <source>
        <dbReference type="EMBL" id="AOH83447.1"/>
    </source>
</evidence>
<dbReference type="Gene3D" id="3.40.50.1820">
    <property type="entry name" value="alpha/beta hydrolase"/>
    <property type="match status" value="1"/>
</dbReference>
<dbReference type="InterPro" id="IPR029058">
    <property type="entry name" value="AB_hydrolase_fold"/>
</dbReference>
<dbReference type="STRING" id="1560345.AWL63_05155"/>
<dbReference type="KEGG" id="span:AWL63_05155"/>
<dbReference type="InterPro" id="IPR001375">
    <property type="entry name" value="Peptidase_S9_cat"/>
</dbReference>
<dbReference type="Proteomes" id="UP000094256">
    <property type="component" value="Chromosome"/>
</dbReference>
<accession>A0A1B3Z7Q2</accession>
<dbReference type="RefSeq" id="WP_069204021.1">
    <property type="nucleotide sequence ID" value="NZ_CP014168.1"/>
</dbReference>
<protein>
    <submittedName>
        <fullName evidence="4">Peptidase S9</fullName>
    </submittedName>
</protein>
<dbReference type="PANTHER" id="PTHR42776:SF27">
    <property type="entry name" value="DIPEPTIDYL PEPTIDASE FAMILY MEMBER 6"/>
    <property type="match status" value="1"/>
</dbReference>
<dbReference type="SUPFAM" id="SSF53474">
    <property type="entry name" value="alpha/beta-Hydrolases"/>
    <property type="match status" value="1"/>
</dbReference>
<keyword evidence="2" id="KW-0732">Signal</keyword>
<dbReference type="GO" id="GO:0004252">
    <property type="term" value="F:serine-type endopeptidase activity"/>
    <property type="evidence" value="ECO:0007669"/>
    <property type="project" value="TreeGrafter"/>
</dbReference>
<dbReference type="EMBL" id="CP014168">
    <property type="protein sequence ID" value="AOH83447.1"/>
    <property type="molecule type" value="Genomic_DNA"/>
</dbReference>
<evidence type="ECO:0000313" key="5">
    <source>
        <dbReference type="Proteomes" id="UP000094256"/>
    </source>
</evidence>
<sequence>MKRELWGALALASVATQAGAASDAATKFSAREDVRQISISPDGKRIAYIAPTGTRGDAVIIATVATGELKAITASSGNPDRVQSCHWTTDTRLTCAVYMVVADSTRRILPFSRIFALDADGKRVTMLSARTNDRTLGFSLGGGEIIDWQADKADGSVLMTHNYLPEATTGSIVASTRNGLGVDRIDTVTLRHTMVEPPRGGAEAYISDGHGTVRIMEVRGETNTGYMKDTVTVLYRTPDSREWKPLGTVKQTGGVSTGFDPVAVDRDKNVAYGFDTVGGRTALYSVALDGSLKRELVLARADVDVDDLVSVGRQNRMVGVSFATDKRQTVYFDPELAKLSASLSKALPGLPLVNIVDATADESKLVIFAGSDVDPGRYYLYDKATRKLAELMPMRQALAKTLLASVKPVTVTVADGTTIPAYLTLPPNGAAKGLPAIVMPHGGPDARDEWGFDWLAQFFANRGYAVLQPNFRGSTGYGVAFFEKNGFQSWPVAIGDVNDSGRWLVKQGIADPAKLAVVGWSYGGYAALQSAVLDPTLFKAIVAVAPVTDLESRREEWHDFTNYSLIDTQIGHGPHVAAGSPAQHPDRFIAPVLLFHGDLDRNVAVAESRLMASRLKGAHKAVTYVEFPALDHQLEDNAVRAEMLDKMDGFLRTTLVLPPAP</sequence>
<dbReference type="AlphaFoldDB" id="A0A1B3Z7Q2"/>
<dbReference type="Pfam" id="PF00326">
    <property type="entry name" value="Peptidase_S9"/>
    <property type="match status" value="1"/>
</dbReference>
<evidence type="ECO:0000256" key="1">
    <source>
        <dbReference type="ARBA" id="ARBA00022801"/>
    </source>
</evidence>
<feature type="signal peptide" evidence="2">
    <location>
        <begin position="1"/>
        <end position="20"/>
    </location>
</feature>
<evidence type="ECO:0000256" key="2">
    <source>
        <dbReference type="SAM" id="SignalP"/>
    </source>
</evidence>
<name>A0A1B3Z7Q2_9SPHN</name>
<dbReference type="SUPFAM" id="SSF82171">
    <property type="entry name" value="DPP6 N-terminal domain-like"/>
    <property type="match status" value="1"/>
</dbReference>
<dbReference type="OrthoDB" id="128799at2"/>
<keyword evidence="5" id="KW-1185">Reference proteome</keyword>
<organism evidence="4 5">
    <name type="scientific">Sphingomonas panacis</name>
    <dbReference type="NCBI Taxonomy" id="1560345"/>
    <lineage>
        <taxon>Bacteria</taxon>
        <taxon>Pseudomonadati</taxon>
        <taxon>Pseudomonadota</taxon>
        <taxon>Alphaproteobacteria</taxon>
        <taxon>Sphingomonadales</taxon>
        <taxon>Sphingomonadaceae</taxon>
        <taxon>Sphingomonas</taxon>
    </lineage>
</organism>
<dbReference type="PANTHER" id="PTHR42776">
    <property type="entry name" value="SERINE PEPTIDASE S9 FAMILY MEMBER"/>
    <property type="match status" value="1"/>
</dbReference>